<evidence type="ECO:0000313" key="4">
    <source>
        <dbReference type="Proteomes" id="UP000076420"/>
    </source>
</evidence>
<sequence>MAYHADHISLQLYFFFFLTFQTDIILEDCVVFTDPYEEADEQLKKEREEEQEKQQKETEQVLKKKKPSEETSIKVYKQGVGKYINSSSVKRALAASTEDETDSKKKKKHTSLEISPLGRKMKFFCVIICVQYFNKWFLTMLHS</sequence>
<accession>A0A2C9LVX0</accession>
<dbReference type="AlphaFoldDB" id="A0A2C9LVX0"/>
<organism evidence="3 4">
    <name type="scientific">Biomphalaria glabrata</name>
    <name type="common">Bloodfluke planorb</name>
    <name type="synonym">Freshwater snail</name>
    <dbReference type="NCBI Taxonomy" id="6526"/>
    <lineage>
        <taxon>Eukaryota</taxon>
        <taxon>Metazoa</taxon>
        <taxon>Spiralia</taxon>
        <taxon>Lophotrochozoa</taxon>
        <taxon>Mollusca</taxon>
        <taxon>Gastropoda</taxon>
        <taxon>Heterobranchia</taxon>
        <taxon>Euthyneura</taxon>
        <taxon>Panpulmonata</taxon>
        <taxon>Hygrophila</taxon>
        <taxon>Lymnaeoidea</taxon>
        <taxon>Planorbidae</taxon>
        <taxon>Biomphalaria</taxon>
    </lineage>
</organism>
<feature type="chain" id="PRO_5013061854" evidence="2">
    <location>
        <begin position="22"/>
        <end position="143"/>
    </location>
</feature>
<dbReference type="STRING" id="6526.A0A2C9LVX0"/>
<feature type="signal peptide" evidence="2">
    <location>
        <begin position="1"/>
        <end position="21"/>
    </location>
</feature>
<proteinExistence type="predicted"/>
<evidence type="ECO:0000313" key="3">
    <source>
        <dbReference type="EnsemblMetazoa" id="BGLB035602-PA"/>
    </source>
</evidence>
<dbReference type="Proteomes" id="UP000076420">
    <property type="component" value="Unassembled WGS sequence"/>
</dbReference>
<reference evidence="3" key="1">
    <citation type="submission" date="2020-05" db="UniProtKB">
        <authorList>
            <consortium name="EnsemblMetazoa"/>
        </authorList>
    </citation>
    <scope>IDENTIFICATION</scope>
    <source>
        <strain evidence="3">BB02</strain>
    </source>
</reference>
<evidence type="ECO:0000256" key="1">
    <source>
        <dbReference type="SAM" id="MobiDB-lite"/>
    </source>
</evidence>
<dbReference type="KEGG" id="bgt:106076128"/>
<protein>
    <submittedName>
        <fullName evidence="3">Uncharacterized protein</fullName>
    </submittedName>
</protein>
<keyword evidence="2" id="KW-0732">Signal</keyword>
<feature type="region of interest" description="Disordered" evidence="1">
    <location>
        <begin position="41"/>
        <end position="69"/>
    </location>
</feature>
<dbReference type="EnsemblMetazoa" id="BGLB035602-RA">
    <property type="protein sequence ID" value="BGLB035602-PA"/>
    <property type="gene ID" value="BGLB035602"/>
</dbReference>
<name>A0A2C9LVX0_BIOGL</name>
<dbReference type="VEuPathDB" id="VectorBase:BGLB035602"/>
<gene>
    <name evidence="3" type="primary">106076128</name>
</gene>
<evidence type="ECO:0000256" key="2">
    <source>
        <dbReference type="SAM" id="SignalP"/>
    </source>
</evidence>